<proteinExistence type="predicted"/>
<dbReference type="PANTHER" id="PTHR10434">
    <property type="entry name" value="1-ACYL-SN-GLYCEROL-3-PHOSPHATE ACYLTRANSFERASE"/>
    <property type="match status" value="1"/>
</dbReference>
<evidence type="ECO:0000256" key="3">
    <source>
        <dbReference type="ARBA" id="ARBA00023315"/>
    </source>
</evidence>
<evidence type="ECO:0000256" key="1">
    <source>
        <dbReference type="ARBA" id="ARBA00005189"/>
    </source>
</evidence>
<reference evidence="6 7" key="1">
    <citation type="submission" date="2019-03" db="EMBL/GenBank/DDBJ databases">
        <title>Genomic Encyclopedia of Archaeal and Bacterial Type Strains, Phase II (KMG-II): from individual species to whole genera.</title>
        <authorList>
            <person name="Goeker M."/>
        </authorList>
    </citation>
    <scope>NUCLEOTIDE SEQUENCE [LARGE SCALE GENOMIC DNA]</scope>
    <source>
        <strain evidence="6 7">DSM 18435</strain>
    </source>
</reference>
<evidence type="ECO:0000259" key="5">
    <source>
        <dbReference type="SMART" id="SM00563"/>
    </source>
</evidence>
<comment type="caution">
    <text evidence="6">The sequence shown here is derived from an EMBL/GenBank/DDBJ whole genome shotgun (WGS) entry which is preliminary data.</text>
</comment>
<organism evidence="6 7">
    <name type="scientific">Zeaxanthinibacter enoshimensis</name>
    <dbReference type="NCBI Taxonomy" id="392009"/>
    <lineage>
        <taxon>Bacteria</taxon>
        <taxon>Pseudomonadati</taxon>
        <taxon>Bacteroidota</taxon>
        <taxon>Flavobacteriia</taxon>
        <taxon>Flavobacteriales</taxon>
        <taxon>Flavobacteriaceae</taxon>
        <taxon>Zeaxanthinibacter</taxon>
    </lineage>
</organism>
<evidence type="ECO:0000256" key="2">
    <source>
        <dbReference type="ARBA" id="ARBA00022679"/>
    </source>
</evidence>
<evidence type="ECO:0000313" key="7">
    <source>
        <dbReference type="Proteomes" id="UP000295468"/>
    </source>
</evidence>
<dbReference type="PANTHER" id="PTHR10434:SF9">
    <property type="entry name" value="PHOSPHOLIPID_GLYCEROL ACYLTRANSFERASE DOMAIN-CONTAINING PROTEIN"/>
    <property type="match status" value="1"/>
</dbReference>
<dbReference type="EMBL" id="SNYI01000002">
    <property type="protein sequence ID" value="TDQ31028.1"/>
    <property type="molecule type" value="Genomic_DNA"/>
</dbReference>
<dbReference type="InterPro" id="IPR002123">
    <property type="entry name" value="Plipid/glycerol_acylTrfase"/>
</dbReference>
<keyword evidence="2 6" id="KW-0808">Transferase</keyword>
<keyword evidence="4" id="KW-0472">Membrane</keyword>
<gene>
    <name evidence="6" type="ORF">CLV82_1727</name>
</gene>
<dbReference type="AlphaFoldDB" id="A0A4R6TMF3"/>
<dbReference type="GO" id="GO:0006654">
    <property type="term" value="P:phosphatidic acid biosynthetic process"/>
    <property type="evidence" value="ECO:0007669"/>
    <property type="project" value="TreeGrafter"/>
</dbReference>
<evidence type="ECO:0000313" key="6">
    <source>
        <dbReference type="EMBL" id="TDQ31028.1"/>
    </source>
</evidence>
<accession>A0A4R6TMF3</accession>
<name>A0A4R6TMF3_9FLAO</name>
<keyword evidence="4" id="KW-1133">Transmembrane helix</keyword>
<dbReference type="RefSeq" id="WP_133643886.1">
    <property type="nucleotide sequence ID" value="NZ_SNYI01000002.1"/>
</dbReference>
<feature type="transmembrane region" description="Helical" evidence="4">
    <location>
        <begin position="121"/>
        <end position="140"/>
    </location>
</feature>
<sequence length="178" mass="20338">MHKLAEFLFYDLMGWKFSGTMPQLKKCVFIVAPHTSNFDFIMGLIVREVLQMKINYIGKHSLFRPPWGWFFRKTGGAPIDRGKSSDTVKATAKIFEEREEFRLALSPEGTRKKVKQWKTGFYYIALTAGVPIVMVAFDFGKKEVKISQPLIPSGDIETDFITIRKFYEGVVGKVAARS</sequence>
<dbReference type="Proteomes" id="UP000295468">
    <property type="component" value="Unassembled WGS sequence"/>
</dbReference>
<comment type="pathway">
    <text evidence="1">Lipid metabolism.</text>
</comment>
<dbReference type="GO" id="GO:0003841">
    <property type="term" value="F:1-acylglycerol-3-phosphate O-acyltransferase activity"/>
    <property type="evidence" value="ECO:0007669"/>
    <property type="project" value="TreeGrafter"/>
</dbReference>
<feature type="domain" description="Phospholipid/glycerol acyltransferase" evidence="5">
    <location>
        <begin position="28"/>
        <end position="140"/>
    </location>
</feature>
<dbReference type="SUPFAM" id="SSF69593">
    <property type="entry name" value="Glycerol-3-phosphate (1)-acyltransferase"/>
    <property type="match status" value="1"/>
</dbReference>
<dbReference type="OrthoDB" id="9796839at2"/>
<keyword evidence="7" id="KW-1185">Reference proteome</keyword>
<dbReference type="SMART" id="SM00563">
    <property type="entry name" value="PlsC"/>
    <property type="match status" value="1"/>
</dbReference>
<protein>
    <submittedName>
        <fullName evidence="6">1-acyl-sn-glycerol-3-phosphate acyltransferase</fullName>
    </submittedName>
</protein>
<keyword evidence="4" id="KW-0812">Transmembrane</keyword>
<keyword evidence="3 6" id="KW-0012">Acyltransferase</keyword>
<evidence type="ECO:0000256" key="4">
    <source>
        <dbReference type="SAM" id="Phobius"/>
    </source>
</evidence>
<dbReference type="Pfam" id="PF01553">
    <property type="entry name" value="Acyltransferase"/>
    <property type="match status" value="1"/>
</dbReference>
<dbReference type="CDD" id="cd07988">
    <property type="entry name" value="LPLAT_ABO13168-like"/>
    <property type="match status" value="1"/>
</dbReference>